<dbReference type="InterPro" id="IPR000160">
    <property type="entry name" value="GGDEF_dom"/>
</dbReference>
<dbReference type="Pfam" id="PF00563">
    <property type="entry name" value="EAL"/>
    <property type="match status" value="1"/>
</dbReference>
<dbReference type="Pfam" id="PF13426">
    <property type="entry name" value="PAS_9"/>
    <property type="match status" value="2"/>
</dbReference>
<dbReference type="CDD" id="cd01948">
    <property type="entry name" value="EAL"/>
    <property type="match status" value="1"/>
</dbReference>
<dbReference type="Gene3D" id="6.10.340.10">
    <property type="match status" value="1"/>
</dbReference>
<evidence type="ECO:0000313" key="12">
    <source>
        <dbReference type="Proteomes" id="UP000198924"/>
    </source>
</evidence>
<keyword evidence="5" id="KW-0472">Membrane</keyword>
<feature type="transmembrane region" description="Helical" evidence="5">
    <location>
        <begin position="322"/>
        <end position="344"/>
    </location>
</feature>
<proteinExistence type="predicted"/>
<evidence type="ECO:0000259" key="10">
    <source>
        <dbReference type="PROSITE" id="PS50887"/>
    </source>
</evidence>
<dbReference type="CDD" id="cd06225">
    <property type="entry name" value="HAMP"/>
    <property type="match status" value="1"/>
</dbReference>
<dbReference type="SUPFAM" id="SSF55073">
    <property type="entry name" value="Nucleotide cyclase"/>
    <property type="match status" value="1"/>
</dbReference>
<evidence type="ECO:0000256" key="3">
    <source>
        <dbReference type="ARBA" id="ARBA00022636"/>
    </source>
</evidence>
<dbReference type="SMART" id="SM00091">
    <property type="entry name" value="PAS"/>
    <property type="match status" value="2"/>
</dbReference>
<dbReference type="RefSeq" id="WP_091711470.1">
    <property type="nucleotide sequence ID" value="NZ_FOSH01000002.1"/>
</dbReference>
<dbReference type="InterPro" id="IPR029787">
    <property type="entry name" value="Nucleotide_cyclase"/>
</dbReference>
<evidence type="ECO:0000256" key="5">
    <source>
        <dbReference type="SAM" id="Phobius"/>
    </source>
</evidence>
<feature type="domain" description="GGDEF" evidence="10">
    <location>
        <begin position="687"/>
        <end position="820"/>
    </location>
</feature>
<dbReference type="InterPro" id="IPR003660">
    <property type="entry name" value="HAMP_dom"/>
</dbReference>
<evidence type="ECO:0000313" key="11">
    <source>
        <dbReference type="EMBL" id="SFJ85507.1"/>
    </source>
</evidence>
<dbReference type="PROSITE" id="PS50113">
    <property type="entry name" value="PAC"/>
    <property type="match status" value="1"/>
</dbReference>
<evidence type="ECO:0000259" key="6">
    <source>
        <dbReference type="PROSITE" id="PS50112"/>
    </source>
</evidence>
<dbReference type="Gene3D" id="3.30.450.20">
    <property type="entry name" value="PAS domain"/>
    <property type="match status" value="2"/>
</dbReference>
<dbReference type="PANTHER" id="PTHR44757:SF2">
    <property type="entry name" value="BIOFILM ARCHITECTURE MAINTENANCE PROTEIN MBAA"/>
    <property type="match status" value="1"/>
</dbReference>
<dbReference type="InterPro" id="IPR043128">
    <property type="entry name" value="Rev_trsase/Diguanyl_cyclase"/>
</dbReference>
<dbReference type="SMART" id="SM00052">
    <property type="entry name" value="EAL"/>
    <property type="match status" value="1"/>
</dbReference>
<gene>
    <name evidence="11" type="ORF">SAMN04488079_10273</name>
</gene>
<dbReference type="STRING" id="45496.SAMN04488079_10273"/>
<sequence>MFKNWSIKHLLQLWAAITLIAVIGMGVMANYANNLMSETQSIFVEHLLPLESSSRKLSQISLLLSQRQQQFLSSATVSALSQFADRTPLENSFQENAELLTHTLDDEQQVQRLLESLLKTYQDYLQLDSKLYQLKKHQLELTKDIKAKQEGNEQVSAALLLLMDNLEKRLRNDNLVSLLALADPLKSHIHQLRLLNYKLFLQTDDPSSFSQSKIQFDSIFSQIEQDIDAFSGQSFQLLYVTETLQAIEKQVESLRVLMGGESGLIAIEKENTVTQTMLAKEQQVSIDMMSALTADLNQLTEHINLYNYREITSDASSADYSWWQIILVSILIMMAVLVFAYILLKRINEPLVLIKDSIRALSEGRFETRMSVTSTQNEVSMLARDLNHFAEVTQNLIADYSKAKVTMQHKKQQLRAILNGVPEAILSLNEEGYIIDINPAGATMFGGTIKDILGQHLFHFFAEKQRPESVDDLEHDDESNGEYEGIRMDGSAFSLWISVSRILSGNEEFVWVCVIADITKWKQTNQQLHQMSSELNTILENAMVGIAYIRDRKVIRVNQKFEELFQYKRDEIEGQKTQFIYPSQVVYEQFGEHAAQYLSVGESYEAQLELVRKNGDRFWCAMAGKSIEAEAPQNGSIWLFEDITTQRQNEERLTNLASIDSLTGLPNRSVFNDRLEHAIHKAHRDSGRLAVCFLDLDHFKHINDSLGHKAGDSLLREVATRIKNTIREGDTVARLGGDEFTVILEDIRSAQYVGKVAEKIIDAMSQVYLIDNVEINISPSIGISLYPADGRDVDMLIRNADAAMYHAKKTGRNNFQFYSVDMNAQASLRLAMETALRRAVEQEEFFIHLQPQVELETGKMNGAEVLLRWNSSQWGLVSPAEFIPILEDTGMIEHVGEWVLTQACNSFLNVKDKLADDFKLAVNLSGRQFKGGNLASRIRYILAETGMPTKNLELEITETMLMEDPELATLTLSELSDMGISLAIDDFGTGYSSLSYLKQFPLNVLKIDSSFIRDVTSDKDDAAIVNAILAMSESLGLMVVAEGVETIEQLNYLKQHTCQGAQGYLFSKPVSEEQFYELAQKDTLI</sequence>
<dbReference type="PROSITE" id="PS50883">
    <property type="entry name" value="EAL"/>
    <property type="match status" value="1"/>
</dbReference>
<dbReference type="SUPFAM" id="SSF141868">
    <property type="entry name" value="EAL domain-like"/>
    <property type="match status" value="1"/>
</dbReference>
<feature type="domain" description="EAL" evidence="8">
    <location>
        <begin position="829"/>
        <end position="1083"/>
    </location>
</feature>
<dbReference type="Proteomes" id="UP000198924">
    <property type="component" value="Unassembled WGS sequence"/>
</dbReference>
<dbReference type="GO" id="GO:0071111">
    <property type="term" value="F:cyclic-guanylate-specific phosphodiesterase activity"/>
    <property type="evidence" value="ECO:0007669"/>
    <property type="project" value="UniProtKB-EC"/>
</dbReference>
<dbReference type="EMBL" id="FOSH01000002">
    <property type="protein sequence ID" value="SFJ85507.1"/>
    <property type="molecule type" value="Genomic_DNA"/>
</dbReference>
<name>A0A1I3UUJ7_9GAMM</name>
<dbReference type="CDD" id="cd00130">
    <property type="entry name" value="PAS"/>
    <property type="match status" value="2"/>
</dbReference>
<dbReference type="InterPro" id="IPR000014">
    <property type="entry name" value="PAS"/>
</dbReference>
<comment type="cofactor">
    <cofactor evidence="1">
        <name>Mg(2+)</name>
        <dbReference type="ChEBI" id="CHEBI:18420"/>
    </cofactor>
</comment>
<protein>
    <recommendedName>
        <fullName evidence="2">cyclic-guanylate-specific phosphodiesterase</fullName>
        <ecNumber evidence="2">3.1.4.52</ecNumber>
    </recommendedName>
</protein>
<dbReference type="Gene3D" id="3.20.20.450">
    <property type="entry name" value="EAL domain"/>
    <property type="match status" value="1"/>
</dbReference>
<feature type="domain" description="PAC" evidence="7">
    <location>
        <begin position="604"/>
        <end position="655"/>
    </location>
</feature>
<dbReference type="PROSITE" id="PS50112">
    <property type="entry name" value="PAS"/>
    <property type="match status" value="1"/>
</dbReference>
<dbReference type="GO" id="GO:0007165">
    <property type="term" value="P:signal transduction"/>
    <property type="evidence" value="ECO:0007669"/>
    <property type="project" value="InterPro"/>
</dbReference>
<dbReference type="InterPro" id="IPR035965">
    <property type="entry name" value="PAS-like_dom_sf"/>
</dbReference>
<dbReference type="SUPFAM" id="SSF55785">
    <property type="entry name" value="PYP-like sensor domain (PAS domain)"/>
    <property type="match status" value="2"/>
</dbReference>
<keyword evidence="3" id="KW-0973">c-di-GMP</keyword>
<dbReference type="PANTHER" id="PTHR44757">
    <property type="entry name" value="DIGUANYLATE CYCLASE DGCP"/>
    <property type="match status" value="1"/>
</dbReference>
<accession>A0A1I3UUJ7</accession>
<dbReference type="InterPro" id="IPR035919">
    <property type="entry name" value="EAL_sf"/>
</dbReference>
<dbReference type="CDD" id="cd01949">
    <property type="entry name" value="GGDEF"/>
    <property type="match status" value="1"/>
</dbReference>
<comment type="catalytic activity">
    <reaction evidence="4">
        <text>3',3'-c-di-GMP + H2O = 5'-phosphoguanylyl(3'-&gt;5')guanosine + H(+)</text>
        <dbReference type="Rhea" id="RHEA:24902"/>
        <dbReference type="ChEBI" id="CHEBI:15377"/>
        <dbReference type="ChEBI" id="CHEBI:15378"/>
        <dbReference type="ChEBI" id="CHEBI:58754"/>
        <dbReference type="ChEBI" id="CHEBI:58805"/>
        <dbReference type="EC" id="3.1.4.52"/>
    </reaction>
    <physiologicalReaction direction="left-to-right" evidence="4">
        <dbReference type="Rhea" id="RHEA:24903"/>
    </physiologicalReaction>
</comment>
<dbReference type="EC" id="3.1.4.52" evidence="2"/>
<dbReference type="OrthoDB" id="9813913at2"/>
<evidence type="ECO:0000256" key="4">
    <source>
        <dbReference type="ARBA" id="ARBA00051114"/>
    </source>
</evidence>
<dbReference type="InterPro" id="IPR052155">
    <property type="entry name" value="Biofilm_reg_signaling"/>
</dbReference>
<keyword evidence="5" id="KW-1133">Transmembrane helix</keyword>
<feature type="domain" description="PAS" evidence="6">
    <location>
        <begin position="410"/>
        <end position="474"/>
    </location>
</feature>
<dbReference type="Gene3D" id="3.30.70.270">
    <property type="match status" value="1"/>
</dbReference>
<dbReference type="NCBIfam" id="TIGR00229">
    <property type="entry name" value="sensory_box"/>
    <property type="match status" value="2"/>
</dbReference>
<keyword evidence="5" id="KW-0812">Transmembrane</keyword>
<dbReference type="SMART" id="SM00267">
    <property type="entry name" value="GGDEF"/>
    <property type="match status" value="1"/>
</dbReference>
<feature type="domain" description="HAMP" evidence="9">
    <location>
        <begin position="345"/>
        <end position="398"/>
    </location>
</feature>
<dbReference type="GO" id="GO:0016020">
    <property type="term" value="C:membrane"/>
    <property type="evidence" value="ECO:0007669"/>
    <property type="project" value="InterPro"/>
</dbReference>
<evidence type="ECO:0000259" key="7">
    <source>
        <dbReference type="PROSITE" id="PS50113"/>
    </source>
</evidence>
<dbReference type="Pfam" id="PF00672">
    <property type="entry name" value="HAMP"/>
    <property type="match status" value="1"/>
</dbReference>
<evidence type="ECO:0000259" key="9">
    <source>
        <dbReference type="PROSITE" id="PS50885"/>
    </source>
</evidence>
<dbReference type="SUPFAM" id="SSF158472">
    <property type="entry name" value="HAMP domain-like"/>
    <property type="match status" value="1"/>
</dbReference>
<dbReference type="FunFam" id="3.20.20.450:FF:000001">
    <property type="entry name" value="Cyclic di-GMP phosphodiesterase yahA"/>
    <property type="match status" value="1"/>
</dbReference>
<dbReference type="PROSITE" id="PS50885">
    <property type="entry name" value="HAMP"/>
    <property type="match status" value="1"/>
</dbReference>
<dbReference type="Pfam" id="PF00990">
    <property type="entry name" value="GGDEF"/>
    <property type="match status" value="1"/>
</dbReference>
<dbReference type="PROSITE" id="PS50887">
    <property type="entry name" value="GGDEF"/>
    <property type="match status" value="1"/>
</dbReference>
<dbReference type="SMART" id="SM00304">
    <property type="entry name" value="HAMP"/>
    <property type="match status" value="1"/>
</dbReference>
<dbReference type="GO" id="GO:0071732">
    <property type="term" value="P:cellular response to nitric oxide"/>
    <property type="evidence" value="ECO:0007669"/>
    <property type="project" value="UniProtKB-ARBA"/>
</dbReference>
<dbReference type="NCBIfam" id="TIGR00254">
    <property type="entry name" value="GGDEF"/>
    <property type="match status" value="1"/>
</dbReference>
<dbReference type="InterPro" id="IPR001633">
    <property type="entry name" value="EAL_dom"/>
</dbReference>
<evidence type="ECO:0000256" key="1">
    <source>
        <dbReference type="ARBA" id="ARBA00001946"/>
    </source>
</evidence>
<dbReference type="AlphaFoldDB" id="A0A1I3UUJ7"/>
<organism evidence="11 12">
    <name type="scientific">Methylophaga sulfidovorans</name>
    <dbReference type="NCBI Taxonomy" id="45496"/>
    <lineage>
        <taxon>Bacteria</taxon>
        <taxon>Pseudomonadati</taxon>
        <taxon>Pseudomonadota</taxon>
        <taxon>Gammaproteobacteria</taxon>
        <taxon>Thiotrichales</taxon>
        <taxon>Piscirickettsiaceae</taxon>
        <taxon>Methylophaga</taxon>
    </lineage>
</organism>
<evidence type="ECO:0000259" key="8">
    <source>
        <dbReference type="PROSITE" id="PS50883"/>
    </source>
</evidence>
<keyword evidence="12" id="KW-1185">Reference proteome</keyword>
<evidence type="ECO:0000256" key="2">
    <source>
        <dbReference type="ARBA" id="ARBA00012282"/>
    </source>
</evidence>
<dbReference type="InterPro" id="IPR000700">
    <property type="entry name" value="PAS-assoc_C"/>
</dbReference>
<dbReference type="FunFam" id="3.30.70.270:FF:000001">
    <property type="entry name" value="Diguanylate cyclase domain protein"/>
    <property type="match status" value="1"/>
</dbReference>
<reference evidence="12" key="1">
    <citation type="submission" date="2016-10" db="EMBL/GenBank/DDBJ databases">
        <authorList>
            <person name="Varghese N."/>
            <person name="Submissions S."/>
        </authorList>
    </citation>
    <scope>NUCLEOTIDE SEQUENCE [LARGE SCALE GENOMIC DNA]</scope>
    <source>
        <strain evidence="12">DSM 11578</strain>
    </source>
</reference>